<feature type="chain" id="PRO_5045473520" description="DUF5916 domain-containing protein" evidence="1">
    <location>
        <begin position="21"/>
        <end position="734"/>
    </location>
</feature>
<accession>A0ABQ1MAX6</accession>
<dbReference type="EMBL" id="BMFD01000004">
    <property type="protein sequence ID" value="GGC35585.1"/>
    <property type="molecule type" value="Genomic_DNA"/>
</dbReference>
<dbReference type="Gene3D" id="2.60.40.1190">
    <property type="match status" value="1"/>
</dbReference>
<protein>
    <recommendedName>
        <fullName evidence="2">DUF5916 domain-containing protein</fullName>
    </recommendedName>
</protein>
<evidence type="ECO:0000313" key="4">
    <source>
        <dbReference type="Proteomes" id="UP000635885"/>
    </source>
</evidence>
<evidence type="ECO:0000313" key="3">
    <source>
        <dbReference type="EMBL" id="GGC35585.1"/>
    </source>
</evidence>
<feature type="signal peptide" evidence="1">
    <location>
        <begin position="1"/>
        <end position="20"/>
    </location>
</feature>
<evidence type="ECO:0000256" key="1">
    <source>
        <dbReference type="SAM" id="SignalP"/>
    </source>
</evidence>
<evidence type="ECO:0000259" key="2">
    <source>
        <dbReference type="Pfam" id="PF19313"/>
    </source>
</evidence>
<name>A0ABQ1MAX6_9BACT</name>
<sequence>MKFIYPSIIAFLISSSLVFANDKIGKNDKEFGLEVSPTTSAMTIDGVINLDEWGKSVIISDFIQQIPKEGLPATEKTEVRLKYDQDFLYVAATLYTKTPGDYVISSLKRDFNFDQNDAFAIIIGPYDDGNNGFMFAVSPFNIQMEGLVNSGDRVSSVWDNKWFSEVKRYEDRWEVEMAIPFKTLRYTEGSEYWKVNFIRNDRKNFEQTSWVPVPLNQRIGSLAFTGYLNWDKPLKKPGSNIALIPYAATSASKDYQAGEPINGGYAAGLDAKIAITPSLNLDLTFNPDFSTVEVDQQQTNLNRFELFFPERRQFFLENADLFGDYGFRSIRPFFSRRIGIATDSLGRSSNNRILYGARLNGNISDDLRVGLLNMQTATEDAVGYPGQNYTVATVQQKVFSRSNIAAIFVNRQTTGQVGDSNPIADYNRVLGLDYNLASKDNKWTGKFFYHQSFSPQKTGDTKAHASYLDYNSKRWKLQWNHEYVGDSYNAETGFVPRRSYWRFEPNIVYRHVVDNDKIFQQTFQIRYDMYADRDFSLKTDETISFVYRLYFKNTSTIQYRIFNEYVYLFNSFDPTRSGGERLAAGTDYSYLRTGITYTSDRRKLFNYSATTYYGGFFNGTRAFVNTNLNYRFQPYGNISMFAEYNKIELPEPYSSGNLWLVGPRAEISFTDKLFLSTFVQYNSQINNVNINTRFQWRFKPVSDFFVVYTDNYHPESLQIKNRALILKLTYWINV</sequence>
<dbReference type="RefSeq" id="WP_188440945.1">
    <property type="nucleotide sequence ID" value="NZ_BMFD01000004.1"/>
</dbReference>
<proteinExistence type="predicted"/>
<keyword evidence="4" id="KW-1185">Reference proteome</keyword>
<dbReference type="CDD" id="cd09618">
    <property type="entry name" value="CBM9_like_2"/>
    <property type="match status" value="1"/>
</dbReference>
<dbReference type="Proteomes" id="UP000635885">
    <property type="component" value="Unassembled WGS sequence"/>
</dbReference>
<dbReference type="InterPro" id="IPR045670">
    <property type="entry name" value="DUF5916"/>
</dbReference>
<keyword evidence="1" id="KW-0732">Signal</keyword>
<gene>
    <name evidence="3" type="ORF">GCM10010993_13060</name>
</gene>
<comment type="caution">
    <text evidence="3">The sequence shown here is derived from an EMBL/GenBank/DDBJ whole genome shotgun (WGS) entry which is preliminary data.</text>
</comment>
<organism evidence="3 4">
    <name type="scientific">Belliella aquatica</name>
    <dbReference type="NCBI Taxonomy" id="1323734"/>
    <lineage>
        <taxon>Bacteria</taxon>
        <taxon>Pseudomonadati</taxon>
        <taxon>Bacteroidota</taxon>
        <taxon>Cytophagia</taxon>
        <taxon>Cytophagales</taxon>
        <taxon>Cyclobacteriaceae</taxon>
        <taxon>Belliella</taxon>
    </lineage>
</organism>
<dbReference type="SUPFAM" id="SSF49344">
    <property type="entry name" value="CBD9-like"/>
    <property type="match status" value="1"/>
</dbReference>
<dbReference type="Pfam" id="PF19313">
    <property type="entry name" value="DUF5916"/>
    <property type="match status" value="1"/>
</dbReference>
<feature type="domain" description="DUF5916" evidence="2">
    <location>
        <begin position="241"/>
        <end position="644"/>
    </location>
</feature>
<reference evidence="4" key="1">
    <citation type="journal article" date="2019" name="Int. J. Syst. Evol. Microbiol.">
        <title>The Global Catalogue of Microorganisms (GCM) 10K type strain sequencing project: providing services to taxonomists for standard genome sequencing and annotation.</title>
        <authorList>
            <consortium name="The Broad Institute Genomics Platform"/>
            <consortium name="The Broad Institute Genome Sequencing Center for Infectious Disease"/>
            <person name="Wu L."/>
            <person name="Ma J."/>
        </authorList>
    </citation>
    <scope>NUCLEOTIDE SEQUENCE [LARGE SCALE GENOMIC DNA]</scope>
    <source>
        <strain evidence="4">CGMCC 1.12479</strain>
    </source>
</reference>